<evidence type="ECO:0000313" key="2">
    <source>
        <dbReference type="EMBL" id="VEU56457.1"/>
    </source>
</evidence>
<dbReference type="EMBL" id="LR214939">
    <property type="protein sequence ID" value="VEU56457.1"/>
    <property type="molecule type" value="Genomic_DNA"/>
</dbReference>
<feature type="coiled-coil region" evidence="1">
    <location>
        <begin position="1622"/>
        <end position="1807"/>
    </location>
</feature>
<dbReference type="PANTHER" id="PTHR32114">
    <property type="entry name" value="ABC TRANSPORTER ABCH.3"/>
    <property type="match status" value="1"/>
</dbReference>
<keyword evidence="2" id="KW-0614">Plasmid</keyword>
<proteinExistence type="predicted"/>
<gene>
    <name evidence="2" type="ORF">NCTC10113_01366</name>
</gene>
<feature type="coiled-coil region" evidence="1">
    <location>
        <begin position="406"/>
        <end position="557"/>
    </location>
</feature>
<geneLocation type="plasmid" evidence="2">
    <name>2</name>
</geneLocation>
<sequence length="2561" mass="290759">MDISKKKKTAIILGAGVAIFAASATATGIIYSRKNVIPNPTPHSNILDKGISQDDSINQKPSTWDSKTDKKFKYILEYTNALIQALNQGTKNVSKNLSIDDYKKQIETLKKNIERSKNLKPILDESINNLGKYQDKQKQLSDAKEKLKKSTREAEEALARAQAKLDGLLKNKDKVRSRINEIIALINKTLEDSSKASITPEFDYFINKLKDLKEIANGYKQDAKNHNLSDEISKLDNAIAKINTEIARLEELKSKQNDEQQKEALKDYANRFAEKVDKAIEKANQEESLEDINKNLAEYESLRKEGEEAKKLAERLHVDEAKTKLQESLDKLAQAKTQLEAKKVQKENEINQLKQEISEAIQKLNAAILEGKAARDSNKYDDLNNAITSLTNAITKGNEVLEKAKTAKLDDEASELEQKIEEAKAILELVEQQKIEVETQINDAKQRLAKQKQDLDALVEETKNATTIVPLKEALKKLAQEIEKSNALVENYDNFSQKEKIQVEVEALKQSIAKANEEKTSSQRRLEELEQAHNALTQEVNEALQQADAAISEAKDNKESDDKAKLQEIITKLTESRTKLNEVKTKAAVDPTLTQKINDKLSEVSTWLDTINTQKQKVELKEAKIAELKTKIAEQIQNLDAKKQELETALATNNKDTISTAIENYKKAIEKADELYDKVKDEPKLAPEANNFKSKIDDAKTKLEEAKAKLQDLEQKETKAREAIIKAKEDLKKATEKVDEALNGEDLEKLKDAKKDLDKAIEDAKEAAKQAGEANLNDAKQELEQKIEEAENKQSTLKDKIDEVEQKNLDALKVKINEQTTKLSTAITKIDDALTKTHNLEKAKEILLEVNPIIENANTFKTQIEENKAKYQVEYDAFDSKLTEANNKKQQLEQLKTQIEQERATANANFETAKTLAEAAMKKFDDHQSTIAEVKSAIVDIKKAIEKVIASENEAKGIEYTELENKAKALKQELNTKLAAANQRLQALKNEEEQERQRIAQLKLELDQAKANLQNKLNDVNNANTLDEKQTTLDALKVVIDTATTLNQKIVDQHDETKTNPNYQQFKMVFDNAKSTYDSKLAQLKLDKKEIEDKVSALETKITTASTKADNAISSKEKSKLTESLNELKAILEELKTLKQEVTAKGYQIQLDKLTQLQQTLQDKIDVVDHELNEENNRIRQVEEALDTLKTNLQNALTDAKDNKDKIKTLKQKLVTLEATIQTTETKIPEYDTAANKNIDSIKTRLKVLKELVNTAKNEKQQLEIANNEKIAKINENITKALKKAKQALDKATEVESSNDVSKLETANTQLEDAKKALGKVKEEIETNEHDENTENVEPKLNEVIEKQRQIKEKIDSLNQAEQERIRQVKQALTDAMTSLQSKLDDVKDLTKVDELEQKLPLLQAEINAAEAVHSTHNISKNILNEELKPLLKKLNDLITTSETTHSNKNSELERIKREVTKKVIDAETAVNEAVNESQAITDKNVAKITAAIEKLNQAKQTAEEAETFAEDKGYRTKKDEAHALVKKADDELLAAQEKLRQAQEDEQHRIDAVVQEIKDEIKRVNDAKQEAIDAKGNIDLSTEKIAALQELNTKAIAKHSEIQSKPENKDVFAINQELDKLKQATDAITSELGELNRVQNENKQEVEDAYNEANTAFEQAKTAITDAGENIEKLQKAVEKLNDALTKVETTLTKATTKNYSTKKVEAETLKQNIAEAISDTEAKINRIKSSIKQKLQEANRDFDTAKSIVENDFEDKTKVDEAKTKLQNAKSLATQVKQDAEAKGHASAKNDAETLLEKITDLESQVEGLLKYHEVKDYVNGLHYINNPEKSGFINELKTNKFNQTKLEEIKDKAKNRDDLFKQARKENAAKAAVLETLKNELDSNDQNQQKIIDHINSILSFSKIDPNERQLAWSTIKDETKKLEDLAKIVPALKEQAQLLTFFNKLSSKLDVVTNNPTYEAKVRDFRNELNPFLEANKLEFTIPEQDIQTRKNALNSKKSEFENKANEILLGYKKENIKTLLDLLKNHEIKNKIDEIQSFELYSDPAYKNPLVDEYSNRKSTIDNAYTRLNNATINTINQLVEELTNFCNQTKVEFDNWLEVVKLQKQIQAKLKEKNDIFKGHASENPGFSLTKVLFKIVGDYANNIKNQVENIFKSSTKKDELSNLATKIDEIFNTQEGLWNSAKTEFDTLNEWIQKADVLNGATDFILSDSEKQEFIEALIHAKAVKNTDANVPNDYKAARENLESKYHAANGLNGMKLASRKALEDLIKDVEGRDHVIKSYMKVDEPEYITFANALQAARDVFNNHNSLKVDYDNTVTALTNAKTTISAICDNKIRIHSKIKQIKEWFTTGGARYHFDTPWFQKWFDINHIPVQSRYFSLLTNTEYNQWNWVQSYFNDKPQINSFTYQELLAKETEINNSNYNSLVTLAAQRLQRLREMWTIMITSYSIGRVLCGYSGNYDKFNVIIKNNSIPSNIKGRAYTLANWYINGGGGGLSPINYFGTVYNYNNYPYIRMIRDDCWNWLMSDEGWNQMQSMRGIINEFQFQAIEFDQFFG</sequence>
<feature type="coiled-coil region" evidence="1">
    <location>
        <begin position="225"/>
        <end position="370"/>
    </location>
</feature>
<feature type="coiled-coil region" evidence="1">
    <location>
        <begin position="99"/>
        <end position="178"/>
    </location>
</feature>
<evidence type="ECO:0000256" key="1">
    <source>
        <dbReference type="SAM" id="Coils"/>
    </source>
</evidence>
<accession>A0A448ZYY9</accession>
<name>A0A448ZYY9_METSV</name>
<dbReference type="PANTHER" id="PTHR32114:SF2">
    <property type="entry name" value="ABC TRANSPORTER ABCH.3"/>
    <property type="match status" value="1"/>
</dbReference>
<reference evidence="2" key="1">
    <citation type="submission" date="2019-01" db="EMBL/GenBank/DDBJ databases">
        <authorList>
            <consortium name="Pathogen Informatics"/>
        </authorList>
    </citation>
    <scope>NUCLEOTIDE SEQUENCE [LARGE SCALE GENOMIC DNA]</scope>
    <source>
        <strain evidence="2">NCTC10113</strain>
    </source>
</reference>
<feature type="coiled-coil region" evidence="1">
    <location>
        <begin position="953"/>
        <end position="1030"/>
    </location>
</feature>
<feature type="coiled-coil region" evidence="1">
    <location>
        <begin position="1457"/>
        <end position="1575"/>
    </location>
</feature>
<feature type="coiled-coil region" evidence="1">
    <location>
        <begin position="611"/>
        <end position="807"/>
    </location>
</feature>
<dbReference type="RefSeq" id="WP_129619907.1">
    <property type="nucleotide sequence ID" value="NZ_LR214938.2"/>
</dbReference>
<feature type="coiled-coil region" evidence="1">
    <location>
        <begin position="868"/>
        <end position="909"/>
    </location>
</feature>
<organism evidence="2">
    <name type="scientific">Metamycoplasma salivarium</name>
    <name type="common">Mycoplasma salivarium</name>
    <dbReference type="NCBI Taxonomy" id="2124"/>
    <lineage>
        <taxon>Bacteria</taxon>
        <taxon>Bacillati</taxon>
        <taxon>Mycoplasmatota</taxon>
        <taxon>Mycoplasmoidales</taxon>
        <taxon>Metamycoplasmataceae</taxon>
        <taxon>Metamycoplasma</taxon>
    </lineage>
</organism>
<feature type="coiled-coil region" evidence="1">
    <location>
        <begin position="1849"/>
        <end position="1883"/>
    </location>
</feature>
<feature type="coiled-coil region" evidence="1">
    <location>
        <begin position="1074"/>
        <end position="1413"/>
    </location>
</feature>
<protein>
    <submittedName>
        <fullName evidence="2">Uncharacterized protein</fullName>
    </submittedName>
</protein>
<keyword evidence="1" id="KW-0175">Coiled coil</keyword>